<dbReference type="AlphaFoldDB" id="A0A8H4VYW4"/>
<comment type="caution">
    <text evidence="3">The sequence shown here is derived from an EMBL/GenBank/DDBJ whole genome shotgun (WGS) entry which is preliminary data.</text>
</comment>
<dbReference type="Pfam" id="PF20150">
    <property type="entry name" value="2EXR"/>
    <property type="match status" value="1"/>
</dbReference>
<accession>A0A8H4VYW4</accession>
<dbReference type="Proteomes" id="UP000566819">
    <property type="component" value="Unassembled WGS sequence"/>
</dbReference>
<keyword evidence="4" id="KW-1185">Reference proteome</keyword>
<sequence>MFTPEHYELKAFSVNQRAKTIANTIGSAIIPSKDSTTRVKKLLKGLSPLHIPTPAKAPTEFPNFKKLPPELRLVIWGLAAKEPRDIELHFRVQMDRYWLIQNSSAESLTIDFMPEGWDHIGVFENLTSHLQLHDLINPSHEQNVRILERLKKCGKSDLQVTLGFLTETESDLSPWSTDIWRYKDFDLELSGARRKFNDRIIRIFGKVETMAQLRTPVDRQAQAQNREGKRFVPFPAPYILARYHEVFARSTDAVLVTYYSSTPSRQAQNEKERAIESPPVPFPTHFPSSSSKTQIYQMAN</sequence>
<protein>
    <recommendedName>
        <fullName evidence="2">2EXR domain-containing protein</fullName>
    </recommendedName>
</protein>
<name>A0A8H4VYW4_9HELO</name>
<feature type="compositionally biased region" description="Polar residues" evidence="1">
    <location>
        <begin position="286"/>
        <end position="300"/>
    </location>
</feature>
<feature type="domain" description="2EXR" evidence="2">
    <location>
        <begin position="61"/>
        <end position="94"/>
    </location>
</feature>
<evidence type="ECO:0000313" key="4">
    <source>
        <dbReference type="Proteomes" id="UP000566819"/>
    </source>
</evidence>
<dbReference type="InterPro" id="IPR045518">
    <property type="entry name" value="2EXR"/>
</dbReference>
<gene>
    <name evidence="3" type="ORF">G7Y89_g13241</name>
</gene>
<evidence type="ECO:0000256" key="1">
    <source>
        <dbReference type="SAM" id="MobiDB-lite"/>
    </source>
</evidence>
<evidence type="ECO:0000259" key="2">
    <source>
        <dbReference type="Pfam" id="PF20150"/>
    </source>
</evidence>
<feature type="region of interest" description="Disordered" evidence="1">
    <location>
        <begin position="265"/>
        <end position="300"/>
    </location>
</feature>
<evidence type="ECO:0000313" key="3">
    <source>
        <dbReference type="EMBL" id="KAF4624929.1"/>
    </source>
</evidence>
<dbReference type="OrthoDB" id="3500276at2759"/>
<reference evidence="3 4" key="1">
    <citation type="submission" date="2020-03" db="EMBL/GenBank/DDBJ databases">
        <title>Draft Genome Sequence of Cudoniella acicularis.</title>
        <authorList>
            <person name="Buettner E."/>
            <person name="Kellner H."/>
        </authorList>
    </citation>
    <scope>NUCLEOTIDE SEQUENCE [LARGE SCALE GENOMIC DNA]</scope>
    <source>
        <strain evidence="3 4">DSM 108380</strain>
    </source>
</reference>
<proteinExistence type="predicted"/>
<dbReference type="EMBL" id="JAAMPI010001513">
    <property type="protein sequence ID" value="KAF4624929.1"/>
    <property type="molecule type" value="Genomic_DNA"/>
</dbReference>
<organism evidence="3 4">
    <name type="scientific">Cudoniella acicularis</name>
    <dbReference type="NCBI Taxonomy" id="354080"/>
    <lineage>
        <taxon>Eukaryota</taxon>
        <taxon>Fungi</taxon>
        <taxon>Dikarya</taxon>
        <taxon>Ascomycota</taxon>
        <taxon>Pezizomycotina</taxon>
        <taxon>Leotiomycetes</taxon>
        <taxon>Helotiales</taxon>
        <taxon>Tricladiaceae</taxon>
        <taxon>Cudoniella</taxon>
    </lineage>
</organism>